<keyword evidence="1" id="KW-1133">Transmembrane helix</keyword>
<comment type="caution">
    <text evidence="3">The sequence shown here is derived from an EMBL/GenBank/DDBJ whole genome shotgun (WGS) entry which is preliminary data.</text>
</comment>
<dbReference type="GO" id="GO:0016757">
    <property type="term" value="F:glycosyltransferase activity"/>
    <property type="evidence" value="ECO:0007669"/>
    <property type="project" value="UniProtKB-KW"/>
</dbReference>
<dbReference type="RefSeq" id="WP_190699058.1">
    <property type="nucleotide sequence ID" value="NZ_JAMPKX010000001.1"/>
</dbReference>
<keyword evidence="1" id="KW-0812">Transmembrane</keyword>
<keyword evidence="1" id="KW-0472">Membrane</keyword>
<dbReference type="Proteomes" id="UP001482513">
    <property type="component" value="Unassembled WGS sequence"/>
</dbReference>
<dbReference type="SUPFAM" id="SSF53448">
    <property type="entry name" value="Nucleotide-diphospho-sugar transferases"/>
    <property type="match status" value="1"/>
</dbReference>
<dbReference type="InterPro" id="IPR029044">
    <property type="entry name" value="Nucleotide-diphossugar_trans"/>
</dbReference>
<feature type="transmembrane region" description="Helical" evidence="1">
    <location>
        <begin position="310"/>
        <end position="331"/>
    </location>
</feature>
<dbReference type="Pfam" id="PF00535">
    <property type="entry name" value="Glycos_transf_2"/>
    <property type="match status" value="1"/>
</dbReference>
<accession>A0ABV0JZ37</accession>
<dbReference type="EMBL" id="JAMPKX010000001">
    <property type="protein sequence ID" value="MEP0945761.1"/>
    <property type="molecule type" value="Genomic_DNA"/>
</dbReference>
<sequence>MNKNFLSSIIINNYNYDHFLSQAIDSALTQTYAHVEVIVVDDGSTDGSRQIIESYNDRIVPIFQANGKQGAAFNNGFAHSKGDIIIFLDSDDYLYPNAVEKVVSAWRPGISKVHYRLEVVDSEGASRDYAMPPATLPLDTGKVWQILVNQGTYNGVATSGNAIARAALAKVMPIAAEYATTSDDYLSVLIPLYGDVVAIDEPLGAYRIHDSNQWAMTTVTSSRFHRFIRHDLQRCQLLQTWAPQLGYEVPSDLYMRSFGRVWSRLASLRLDPDQHPVPTDTRWQLTGLGIRALWQYSDYNLPKRLVFSLWFLWVGLMPSALAKPAIVWLFAPHERPQLIQRVLGGLRSLMTPASKAKAPVSNLH</sequence>
<dbReference type="PANTHER" id="PTHR22916:SF3">
    <property type="entry name" value="UDP-GLCNAC:BETAGAL BETA-1,3-N-ACETYLGLUCOSAMINYLTRANSFERASE-LIKE PROTEIN 1"/>
    <property type="match status" value="1"/>
</dbReference>
<keyword evidence="3" id="KW-0328">Glycosyltransferase</keyword>
<keyword evidence="3" id="KW-0808">Transferase</keyword>
<name>A0ABV0JZ37_9CYAN</name>
<evidence type="ECO:0000259" key="2">
    <source>
        <dbReference type="Pfam" id="PF00535"/>
    </source>
</evidence>
<dbReference type="Gene3D" id="3.90.550.10">
    <property type="entry name" value="Spore Coat Polysaccharide Biosynthesis Protein SpsA, Chain A"/>
    <property type="match status" value="1"/>
</dbReference>
<keyword evidence="4" id="KW-1185">Reference proteome</keyword>
<protein>
    <submittedName>
        <fullName evidence="3">Glycosyltransferase</fullName>
        <ecNumber evidence="3">2.4.-.-</ecNumber>
    </submittedName>
</protein>
<dbReference type="PANTHER" id="PTHR22916">
    <property type="entry name" value="GLYCOSYLTRANSFERASE"/>
    <property type="match status" value="1"/>
</dbReference>
<evidence type="ECO:0000313" key="4">
    <source>
        <dbReference type="Proteomes" id="UP001482513"/>
    </source>
</evidence>
<dbReference type="InterPro" id="IPR001173">
    <property type="entry name" value="Glyco_trans_2-like"/>
</dbReference>
<evidence type="ECO:0000256" key="1">
    <source>
        <dbReference type="SAM" id="Phobius"/>
    </source>
</evidence>
<gene>
    <name evidence="3" type="ORF">NC992_02650</name>
</gene>
<dbReference type="EC" id="2.4.-.-" evidence="3"/>
<reference evidence="3 4" key="1">
    <citation type="submission" date="2022-04" db="EMBL/GenBank/DDBJ databases">
        <title>Positive selection, recombination, and allopatry shape intraspecific diversity of widespread and dominant cyanobacteria.</title>
        <authorList>
            <person name="Wei J."/>
            <person name="Shu W."/>
            <person name="Hu C."/>
        </authorList>
    </citation>
    <scope>NUCLEOTIDE SEQUENCE [LARGE SCALE GENOMIC DNA]</scope>
    <source>
        <strain evidence="3 4">DQ-A4</strain>
    </source>
</reference>
<organism evidence="3 4">
    <name type="scientific">Leptolyngbya subtilissima DQ-A4</name>
    <dbReference type="NCBI Taxonomy" id="2933933"/>
    <lineage>
        <taxon>Bacteria</taxon>
        <taxon>Bacillati</taxon>
        <taxon>Cyanobacteriota</taxon>
        <taxon>Cyanophyceae</taxon>
        <taxon>Leptolyngbyales</taxon>
        <taxon>Leptolyngbyaceae</taxon>
        <taxon>Leptolyngbya group</taxon>
        <taxon>Leptolyngbya</taxon>
    </lineage>
</organism>
<proteinExistence type="predicted"/>
<feature type="domain" description="Glycosyltransferase 2-like" evidence="2">
    <location>
        <begin position="8"/>
        <end position="107"/>
    </location>
</feature>
<evidence type="ECO:0000313" key="3">
    <source>
        <dbReference type="EMBL" id="MEP0945761.1"/>
    </source>
</evidence>